<dbReference type="EMBL" id="AWSJ01000075">
    <property type="protein sequence ID" value="ERI10709.1"/>
    <property type="molecule type" value="Genomic_DNA"/>
</dbReference>
<organism evidence="1 2">
    <name type="scientific">Aneurinibacillus aneurinilyticus ATCC 12856</name>
    <dbReference type="NCBI Taxonomy" id="649747"/>
    <lineage>
        <taxon>Bacteria</taxon>
        <taxon>Bacillati</taxon>
        <taxon>Bacillota</taxon>
        <taxon>Bacilli</taxon>
        <taxon>Bacillales</taxon>
        <taxon>Paenibacillaceae</taxon>
        <taxon>Aneurinibacillus group</taxon>
        <taxon>Aneurinibacillus</taxon>
    </lineage>
</organism>
<reference evidence="1 2" key="1">
    <citation type="submission" date="2013-08" db="EMBL/GenBank/DDBJ databases">
        <authorList>
            <person name="Weinstock G."/>
            <person name="Sodergren E."/>
            <person name="Wylie T."/>
            <person name="Fulton L."/>
            <person name="Fulton R."/>
            <person name="Fronick C."/>
            <person name="O'Laughlin M."/>
            <person name="Godfrey J."/>
            <person name="Miner T."/>
            <person name="Herter B."/>
            <person name="Appelbaum E."/>
            <person name="Cordes M."/>
            <person name="Lek S."/>
            <person name="Wollam A."/>
            <person name="Pepin K.H."/>
            <person name="Palsikar V.B."/>
            <person name="Mitreva M."/>
            <person name="Wilson R.K."/>
        </authorList>
    </citation>
    <scope>NUCLEOTIDE SEQUENCE [LARGE SCALE GENOMIC DNA]</scope>
    <source>
        <strain evidence="1 2">ATCC 12856</strain>
    </source>
</reference>
<keyword evidence="2" id="KW-1185">Reference proteome</keyword>
<dbReference type="HOGENOM" id="CLU_2784838_0_0_9"/>
<evidence type="ECO:0000313" key="2">
    <source>
        <dbReference type="Proteomes" id="UP000016511"/>
    </source>
</evidence>
<dbReference type="STRING" id="649747.HMPREF0083_01188"/>
<dbReference type="AlphaFoldDB" id="U1WQ25"/>
<proteinExistence type="predicted"/>
<comment type="caution">
    <text evidence="1">The sequence shown here is derived from an EMBL/GenBank/DDBJ whole genome shotgun (WGS) entry which is preliminary data.</text>
</comment>
<dbReference type="eggNOG" id="COG1960">
    <property type="taxonomic scope" value="Bacteria"/>
</dbReference>
<name>U1WQ25_ANEAE</name>
<gene>
    <name evidence="1" type="ORF">HMPREF0083_01188</name>
</gene>
<evidence type="ECO:0000313" key="1">
    <source>
        <dbReference type="EMBL" id="ERI10709.1"/>
    </source>
</evidence>
<dbReference type="Proteomes" id="UP000016511">
    <property type="component" value="Unassembled WGS sequence"/>
</dbReference>
<protein>
    <submittedName>
        <fullName evidence="1">Uncharacterized protein</fullName>
    </submittedName>
</protein>
<sequence length="68" mass="8117">MMNCMHGAEQELDEFGERCGTDIDRRAMHTDREGQPRLIKYDRFGDDISEVWVNEEYRQNQVFTVPLH</sequence>
<accession>U1WQ25</accession>
<dbReference type="PATRIC" id="fig|649747.3.peg.1078"/>